<evidence type="ECO:0000313" key="2">
    <source>
        <dbReference type="Proteomes" id="UP000502508"/>
    </source>
</evidence>
<dbReference type="AlphaFoldDB" id="A0A6F8Y7F3"/>
<keyword evidence="2" id="KW-1185">Reference proteome</keyword>
<dbReference type="Proteomes" id="UP000502508">
    <property type="component" value="Chromosome"/>
</dbReference>
<organism evidence="1 2">
    <name type="scientific">Phytohabitans flavus</name>
    <dbReference type="NCBI Taxonomy" id="1076124"/>
    <lineage>
        <taxon>Bacteria</taxon>
        <taxon>Bacillati</taxon>
        <taxon>Actinomycetota</taxon>
        <taxon>Actinomycetes</taxon>
        <taxon>Micromonosporales</taxon>
        <taxon>Micromonosporaceae</taxon>
    </lineage>
</organism>
<reference evidence="1 2" key="1">
    <citation type="submission" date="2020-03" db="EMBL/GenBank/DDBJ databases">
        <title>Whole genome shotgun sequence of Phytohabitans flavus NBRC 107702.</title>
        <authorList>
            <person name="Komaki H."/>
            <person name="Tamura T."/>
        </authorList>
    </citation>
    <scope>NUCLEOTIDE SEQUENCE [LARGE SCALE GENOMIC DNA]</scope>
    <source>
        <strain evidence="1 2">NBRC 107702</strain>
    </source>
</reference>
<dbReference type="KEGG" id="pfla:Pflav_083630"/>
<protein>
    <submittedName>
        <fullName evidence="1">Uncharacterized protein</fullName>
    </submittedName>
</protein>
<name>A0A6F8Y7F3_9ACTN</name>
<proteinExistence type="predicted"/>
<evidence type="ECO:0000313" key="1">
    <source>
        <dbReference type="EMBL" id="BCB81953.1"/>
    </source>
</evidence>
<reference evidence="1 2" key="2">
    <citation type="submission" date="2020-03" db="EMBL/GenBank/DDBJ databases">
        <authorList>
            <person name="Ichikawa N."/>
            <person name="Kimura A."/>
            <person name="Kitahashi Y."/>
            <person name="Uohara A."/>
        </authorList>
    </citation>
    <scope>NUCLEOTIDE SEQUENCE [LARGE SCALE GENOMIC DNA]</scope>
    <source>
        <strain evidence="1 2">NBRC 107702</strain>
    </source>
</reference>
<dbReference type="EMBL" id="AP022870">
    <property type="protein sequence ID" value="BCB81953.1"/>
    <property type="molecule type" value="Genomic_DNA"/>
</dbReference>
<accession>A0A6F8Y7F3</accession>
<sequence length="105" mass="11198">MAAEVHRRAHRVEGELGHPYDIVGALDLLDQHDELVAAHPGDKVTAGRQPHGEAAGHGTDQVVARVVPKRVVDRLEAVEVEVADADPGIGLRLDQGCVGCARFAR</sequence>
<gene>
    <name evidence="1" type="ORF">Pflav_083630</name>
</gene>